<accession>A0A9Q8PAY7</accession>
<dbReference type="PANTHER" id="PTHR43162:SF1">
    <property type="entry name" value="PRESTALK A DIFFERENTIATION PROTEIN A"/>
    <property type="match status" value="1"/>
</dbReference>
<dbReference type="KEGG" id="ffu:CLAFUR5_07505"/>
<dbReference type="Gene3D" id="3.90.25.10">
    <property type="entry name" value="UDP-galactose 4-epimerase, domain 1"/>
    <property type="match status" value="1"/>
</dbReference>
<reference evidence="1" key="1">
    <citation type="submission" date="2021-12" db="EMBL/GenBank/DDBJ databases">
        <authorList>
            <person name="Zaccaron A."/>
            <person name="Stergiopoulos I."/>
        </authorList>
    </citation>
    <scope>NUCLEOTIDE SEQUENCE</scope>
    <source>
        <strain evidence="1">Race5_Kim</strain>
    </source>
</reference>
<sequence>MTGPESLTYGQVADIFSEVLGKQVEHVSLSEDELRKKLLAENFTEDMAEYMAKLDVRVAGGLGWEPTDTVKKVTGREPRTFKAFVEENKQIWL</sequence>
<dbReference type="GeneID" id="71987383"/>
<dbReference type="RefSeq" id="XP_047763489.1">
    <property type="nucleotide sequence ID" value="XM_047906653.1"/>
</dbReference>
<protein>
    <submittedName>
        <fullName evidence="1">Agroclavine dehydrogenase</fullName>
    </submittedName>
</protein>
<dbReference type="AlphaFoldDB" id="A0A9Q8PAY7"/>
<reference evidence="1" key="2">
    <citation type="journal article" date="2022" name="Microb. Genom.">
        <title>A chromosome-scale genome assembly of the tomato pathogen Cladosporium fulvum reveals a compartmentalized genome architecture and the presence of a dispensable chromosome.</title>
        <authorList>
            <person name="Zaccaron A.Z."/>
            <person name="Chen L.H."/>
            <person name="Samaras A."/>
            <person name="Stergiopoulos I."/>
        </authorList>
    </citation>
    <scope>NUCLEOTIDE SEQUENCE</scope>
    <source>
        <strain evidence="1">Race5_Kim</strain>
    </source>
</reference>
<name>A0A9Q8PAY7_PASFU</name>
<proteinExistence type="predicted"/>
<dbReference type="InterPro" id="IPR051604">
    <property type="entry name" value="Ergot_Alk_Oxidoreductase"/>
</dbReference>
<evidence type="ECO:0000313" key="2">
    <source>
        <dbReference type="Proteomes" id="UP000756132"/>
    </source>
</evidence>
<dbReference type="SUPFAM" id="SSF51735">
    <property type="entry name" value="NAD(P)-binding Rossmann-fold domains"/>
    <property type="match status" value="1"/>
</dbReference>
<evidence type="ECO:0000313" key="1">
    <source>
        <dbReference type="EMBL" id="UJO19123.1"/>
    </source>
</evidence>
<gene>
    <name evidence="1" type="ORF">CLAFUR5_07505</name>
</gene>
<dbReference type="OrthoDB" id="419598at2759"/>
<dbReference type="EMBL" id="CP090168">
    <property type="protein sequence ID" value="UJO19123.1"/>
    <property type="molecule type" value="Genomic_DNA"/>
</dbReference>
<keyword evidence="2" id="KW-1185">Reference proteome</keyword>
<dbReference type="Proteomes" id="UP000756132">
    <property type="component" value="Chromosome 6"/>
</dbReference>
<dbReference type="InterPro" id="IPR036291">
    <property type="entry name" value="NAD(P)-bd_dom_sf"/>
</dbReference>
<dbReference type="PANTHER" id="PTHR43162">
    <property type="match status" value="1"/>
</dbReference>
<organism evidence="1 2">
    <name type="scientific">Passalora fulva</name>
    <name type="common">Tomato leaf mold</name>
    <name type="synonym">Cladosporium fulvum</name>
    <dbReference type="NCBI Taxonomy" id="5499"/>
    <lineage>
        <taxon>Eukaryota</taxon>
        <taxon>Fungi</taxon>
        <taxon>Dikarya</taxon>
        <taxon>Ascomycota</taxon>
        <taxon>Pezizomycotina</taxon>
        <taxon>Dothideomycetes</taxon>
        <taxon>Dothideomycetidae</taxon>
        <taxon>Mycosphaerellales</taxon>
        <taxon>Mycosphaerellaceae</taxon>
        <taxon>Fulvia</taxon>
    </lineage>
</organism>